<dbReference type="PROSITE" id="PS51257">
    <property type="entry name" value="PROKAR_LIPOPROTEIN"/>
    <property type="match status" value="1"/>
</dbReference>
<sequence length="453" mass="47958">MIRVARPTVLLLAATLALTALTGCTPNVVNGAHSWLNGQDGVESAEVVVDRTSLFETSGVIRGELDADLDDAVLDALVERSVEYVSDHPGVEFRLGYDDVDFRIGEASATAAARELWDDVVGLGGVVAAVIDPDLVHLYVLRSDTHEVLEALRDSPVAVQVESFRGDDDMIADRRDDDYGPLQRSHGSFQFLWGGACEPSEETWGRALESAGFDAIDGGVADVCGGYDLVYRPETDLTVVALEWAEHQELSREPAPTFTVSEEGDGHHEIQVTPGDASLFPVVAALETSGAPTVQYTLAADGTLVVQGWDSPPTTVFDLVAGSPLAARLTSITIAGDAGGFHEGGSIEATGTLDQISTLIADAEALIPLHESFYGVAITPQAVRLGLYSPPGSDPDMPAAAAALRTSPIWTTRPMYVDYLNGSVLIENGVATIGDDYTDRAPYDAFVAAWNGG</sequence>
<evidence type="ECO:0000313" key="3">
    <source>
        <dbReference type="Proteomes" id="UP000617531"/>
    </source>
</evidence>
<gene>
    <name evidence="2" type="ORF">GCM10011600_03840</name>
</gene>
<dbReference type="AlphaFoldDB" id="A0A8J3M279"/>
<feature type="signal peptide" evidence="1">
    <location>
        <begin position="1"/>
        <end position="22"/>
    </location>
</feature>
<evidence type="ECO:0000256" key="1">
    <source>
        <dbReference type="SAM" id="SignalP"/>
    </source>
</evidence>
<dbReference type="EMBL" id="BNAI01000001">
    <property type="protein sequence ID" value="GHF06467.1"/>
    <property type="molecule type" value="Genomic_DNA"/>
</dbReference>
<dbReference type="RefSeq" id="WP_191281683.1">
    <property type="nucleotide sequence ID" value="NZ_BNAI01000001.1"/>
</dbReference>
<feature type="chain" id="PRO_5038634735" evidence="1">
    <location>
        <begin position="23"/>
        <end position="453"/>
    </location>
</feature>
<reference evidence="2" key="1">
    <citation type="journal article" date="2014" name="Int. J. Syst. Evol. Microbiol.">
        <title>Complete genome sequence of Corynebacterium casei LMG S-19264T (=DSM 44701T), isolated from a smear-ripened cheese.</title>
        <authorList>
            <consortium name="US DOE Joint Genome Institute (JGI-PGF)"/>
            <person name="Walter F."/>
            <person name="Albersmeier A."/>
            <person name="Kalinowski J."/>
            <person name="Ruckert C."/>
        </authorList>
    </citation>
    <scope>NUCLEOTIDE SEQUENCE</scope>
    <source>
        <strain evidence="2">CGMCC 1.16548</strain>
    </source>
</reference>
<comment type="caution">
    <text evidence="2">The sequence shown here is derived from an EMBL/GenBank/DDBJ whole genome shotgun (WGS) entry which is preliminary data.</text>
</comment>
<reference evidence="2" key="2">
    <citation type="submission" date="2020-09" db="EMBL/GenBank/DDBJ databases">
        <authorList>
            <person name="Sun Q."/>
            <person name="Zhou Y."/>
        </authorList>
    </citation>
    <scope>NUCLEOTIDE SEQUENCE</scope>
    <source>
        <strain evidence="2">CGMCC 1.16548</strain>
    </source>
</reference>
<evidence type="ECO:0000313" key="2">
    <source>
        <dbReference type="EMBL" id="GHF06467.1"/>
    </source>
</evidence>
<name>A0A8J3M279_9MICO</name>
<organism evidence="2 3">
    <name type="scientific">Pseudolysinimonas yzui</name>
    <dbReference type="NCBI Taxonomy" id="2708254"/>
    <lineage>
        <taxon>Bacteria</taxon>
        <taxon>Bacillati</taxon>
        <taxon>Actinomycetota</taxon>
        <taxon>Actinomycetes</taxon>
        <taxon>Micrococcales</taxon>
        <taxon>Microbacteriaceae</taxon>
        <taxon>Pseudolysinimonas</taxon>
    </lineage>
</organism>
<protein>
    <submittedName>
        <fullName evidence="2">Uncharacterized protein</fullName>
    </submittedName>
</protein>
<dbReference type="Proteomes" id="UP000617531">
    <property type="component" value="Unassembled WGS sequence"/>
</dbReference>
<accession>A0A8J3M279</accession>
<proteinExistence type="predicted"/>
<keyword evidence="1" id="KW-0732">Signal</keyword>
<keyword evidence="3" id="KW-1185">Reference proteome</keyword>